<protein>
    <submittedName>
        <fullName evidence="4">Uu.00g141470.m01.CDS01</fullName>
    </submittedName>
</protein>
<keyword evidence="2" id="KW-0408">Iron</keyword>
<organism evidence="4 5">
    <name type="scientific">Anthostomella pinea</name>
    <dbReference type="NCBI Taxonomy" id="933095"/>
    <lineage>
        <taxon>Eukaryota</taxon>
        <taxon>Fungi</taxon>
        <taxon>Dikarya</taxon>
        <taxon>Ascomycota</taxon>
        <taxon>Pezizomycotina</taxon>
        <taxon>Sordariomycetes</taxon>
        <taxon>Xylariomycetidae</taxon>
        <taxon>Xylariales</taxon>
        <taxon>Xylariaceae</taxon>
        <taxon>Anthostomella</taxon>
    </lineage>
</organism>
<keyword evidence="2" id="KW-0560">Oxidoreductase</keyword>
<dbReference type="InterPro" id="IPR005123">
    <property type="entry name" value="Oxoglu/Fe-dep_dioxygenase_dom"/>
</dbReference>
<dbReference type="AlphaFoldDB" id="A0AAI8YJ29"/>
<dbReference type="SUPFAM" id="SSF51197">
    <property type="entry name" value="Clavaminate synthase-like"/>
    <property type="match status" value="1"/>
</dbReference>
<dbReference type="GO" id="GO:0044283">
    <property type="term" value="P:small molecule biosynthetic process"/>
    <property type="evidence" value="ECO:0007669"/>
    <property type="project" value="UniProtKB-ARBA"/>
</dbReference>
<dbReference type="Pfam" id="PF03171">
    <property type="entry name" value="2OG-FeII_Oxy"/>
    <property type="match status" value="1"/>
</dbReference>
<feature type="domain" description="Fe2OG dioxygenase" evidence="3">
    <location>
        <begin position="182"/>
        <end position="290"/>
    </location>
</feature>
<evidence type="ECO:0000313" key="5">
    <source>
        <dbReference type="Proteomes" id="UP001295740"/>
    </source>
</evidence>
<comment type="similarity">
    <text evidence="1 2">Belongs to the iron/ascorbate-dependent oxidoreductase family.</text>
</comment>
<dbReference type="PANTHER" id="PTHR47990">
    <property type="entry name" value="2-OXOGLUTARATE (2OG) AND FE(II)-DEPENDENT OXYGENASE SUPERFAMILY PROTEIN-RELATED"/>
    <property type="match status" value="1"/>
</dbReference>
<dbReference type="GO" id="GO:0016491">
    <property type="term" value="F:oxidoreductase activity"/>
    <property type="evidence" value="ECO:0007669"/>
    <property type="project" value="UniProtKB-KW"/>
</dbReference>
<evidence type="ECO:0000313" key="4">
    <source>
        <dbReference type="EMBL" id="CAJ2509121.1"/>
    </source>
</evidence>
<proteinExistence type="inferred from homology"/>
<dbReference type="InterPro" id="IPR026992">
    <property type="entry name" value="DIOX_N"/>
</dbReference>
<sequence length="347" mass="38707">MSDKVLRTMQHEGKEVPVLDLKTIDFGKLLSNEPAEIQKLLRSCEEEGFFYVDLRGIDGRRTIDDEQRLLELMRCFFGSSLEEKNEIGLPEQKHGYEPIGLHAGLTENSRDGYECLKVALSELASSSPNLPSILNNEDDIKILRDFSAGGDIITKTILSCLSNAMGLTGTDRLETLHRSSRPSNSTLAMFRYIPGDLATQARQNTVGHQQHTDIGSLTLLFSEQYGLQLQPAHTPNAAFGFVEPRPGHAIINVGDSLRFASKHRLYSCIHHVVPFHATADRYSIAYFLRPEVDALYKDSEGRWVTAGQWHDEKYDVFRASHAEQASVAPKTMLLGGMPEHVSRVAVA</sequence>
<dbReference type="PROSITE" id="PS51471">
    <property type="entry name" value="FE2OG_OXY"/>
    <property type="match status" value="1"/>
</dbReference>
<evidence type="ECO:0000256" key="2">
    <source>
        <dbReference type="RuleBase" id="RU003682"/>
    </source>
</evidence>
<name>A0AAI8YJ29_9PEZI</name>
<evidence type="ECO:0000256" key="1">
    <source>
        <dbReference type="ARBA" id="ARBA00008056"/>
    </source>
</evidence>
<keyword evidence="5" id="KW-1185">Reference proteome</keyword>
<dbReference type="GO" id="GO:0046872">
    <property type="term" value="F:metal ion binding"/>
    <property type="evidence" value="ECO:0007669"/>
    <property type="project" value="UniProtKB-KW"/>
</dbReference>
<dbReference type="Pfam" id="PF14226">
    <property type="entry name" value="DIOX_N"/>
    <property type="match status" value="1"/>
</dbReference>
<evidence type="ECO:0000259" key="3">
    <source>
        <dbReference type="PROSITE" id="PS51471"/>
    </source>
</evidence>
<dbReference type="InterPro" id="IPR044861">
    <property type="entry name" value="IPNS-like_FE2OG_OXY"/>
</dbReference>
<gene>
    <name evidence="4" type="ORF">KHLLAP_LOCUS9589</name>
</gene>
<dbReference type="InterPro" id="IPR050231">
    <property type="entry name" value="Iron_ascorbate_oxido_reductase"/>
</dbReference>
<dbReference type="Gene3D" id="2.60.120.330">
    <property type="entry name" value="B-lactam Antibiotic, Isopenicillin N Synthase, Chain"/>
    <property type="match status" value="1"/>
</dbReference>
<accession>A0AAI8YJ29</accession>
<reference evidence="4" key="1">
    <citation type="submission" date="2023-10" db="EMBL/GenBank/DDBJ databases">
        <authorList>
            <person name="Hackl T."/>
        </authorList>
    </citation>
    <scope>NUCLEOTIDE SEQUENCE</scope>
</reference>
<dbReference type="EMBL" id="CAUWAG010000012">
    <property type="protein sequence ID" value="CAJ2509121.1"/>
    <property type="molecule type" value="Genomic_DNA"/>
</dbReference>
<keyword evidence="2" id="KW-0479">Metal-binding</keyword>
<dbReference type="InterPro" id="IPR027443">
    <property type="entry name" value="IPNS-like_sf"/>
</dbReference>
<comment type="caution">
    <text evidence="4">The sequence shown here is derived from an EMBL/GenBank/DDBJ whole genome shotgun (WGS) entry which is preliminary data.</text>
</comment>
<dbReference type="Proteomes" id="UP001295740">
    <property type="component" value="Unassembled WGS sequence"/>
</dbReference>